<dbReference type="Gene3D" id="2.40.50.40">
    <property type="match status" value="1"/>
</dbReference>
<feature type="compositionally biased region" description="Low complexity" evidence="2">
    <location>
        <begin position="260"/>
        <end position="282"/>
    </location>
</feature>
<feature type="compositionally biased region" description="Polar residues" evidence="2">
    <location>
        <begin position="143"/>
        <end position="153"/>
    </location>
</feature>
<evidence type="ECO:0000256" key="2">
    <source>
        <dbReference type="SAM" id="MobiDB-lite"/>
    </source>
</evidence>
<evidence type="ECO:0000256" key="1">
    <source>
        <dbReference type="ARBA" id="ARBA00011353"/>
    </source>
</evidence>
<dbReference type="EMBL" id="JBANMG010000003">
    <property type="protein sequence ID" value="KAK6955012.1"/>
    <property type="molecule type" value="Genomic_DNA"/>
</dbReference>
<evidence type="ECO:0000259" key="3">
    <source>
        <dbReference type="PROSITE" id="PS50013"/>
    </source>
</evidence>
<dbReference type="InterPro" id="IPR016197">
    <property type="entry name" value="Chromo-like_dom_sf"/>
</dbReference>
<reference evidence="4 5" key="1">
    <citation type="journal article" date="2024" name="Front Chem Biol">
        <title>Unveiling the potential of Daldinia eschscholtzii MFLUCC 19-0629 through bioactivity and bioinformatics studies for enhanced sustainable agriculture production.</title>
        <authorList>
            <person name="Brooks S."/>
            <person name="Weaver J.A."/>
            <person name="Klomchit A."/>
            <person name="Alharthi S.A."/>
            <person name="Onlamun T."/>
            <person name="Nurani R."/>
            <person name="Vong T.K."/>
            <person name="Alberti F."/>
            <person name="Greco C."/>
        </authorList>
    </citation>
    <scope>NUCLEOTIDE SEQUENCE [LARGE SCALE GENOMIC DNA]</scope>
    <source>
        <strain evidence="4">MFLUCC 19-0629</strain>
    </source>
</reference>
<name>A0AAX6MS62_9PEZI</name>
<dbReference type="SMART" id="SM00298">
    <property type="entry name" value="CHROMO"/>
    <property type="match status" value="1"/>
</dbReference>
<dbReference type="InterPro" id="IPR023780">
    <property type="entry name" value="Chromo_domain"/>
</dbReference>
<comment type="subunit">
    <text evidence="1">Component of the NuA4 histone acetyltransferase complex.</text>
</comment>
<evidence type="ECO:0000313" key="5">
    <source>
        <dbReference type="Proteomes" id="UP001369815"/>
    </source>
</evidence>
<feature type="region of interest" description="Disordered" evidence="2">
    <location>
        <begin position="115"/>
        <end position="342"/>
    </location>
</feature>
<dbReference type="CDD" id="cd18966">
    <property type="entry name" value="chromodomain"/>
    <property type="match status" value="1"/>
</dbReference>
<feature type="compositionally biased region" description="Polar residues" evidence="2">
    <location>
        <begin position="235"/>
        <end position="246"/>
    </location>
</feature>
<dbReference type="GO" id="GO:0006338">
    <property type="term" value="P:chromatin remodeling"/>
    <property type="evidence" value="ECO:0007669"/>
    <property type="project" value="UniProtKB-ARBA"/>
</dbReference>
<dbReference type="SUPFAM" id="SSF54160">
    <property type="entry name" value="Chromo domain-like"/>
    <property type="match status" value="1"/>
</dbReference>
<feature type="compositionally biased region" description="Low complexity" evidence="2">
    <location>
        <begin position="301"/>
        <end position="312"/>
    </location>
</feature>
<feature type="domain" description="Chromo" evidence="3">
    <location>
        <begin position="41"/>
        <end position="81"/>
    </location>
</feature>
<protein>
    <recommendedName>
        <fullName evidence="3">Chromo domain-containing protein</fullName>
    </recommendedName>
</protein>
<feature type="compositionally biased region" description="Polar residues" evidence="2">
    <location>
        <begin position="164"/>
        <end position="177"/>
    </location>
</feature>
<dbReference type="Pfam" id="PF00385">
    <property type="entry name" value="Chromo"/>
    <property type="match status" value="1"/>
</dbReference>
<feature type="region of interest" description="Disordered" evidence="2">
    <location>
        <begin position="379"/>
        <end position="483"/>
    </location>
</feature>
<gene>
    <name evidence="4" type="ORF">Daesc_002642</name>
</gene>
<keyword evidence="5" id="KW-1185">Reference proteome</keyword>
<dbReference type="InterPro" id="IPR000953">
    <property type="entry name" value="Chromo/chromo_shadow_dom"/>
</dbReference>
<dbReference type="Proteomes" id="UP001369815">
    <property type="component" value="Unassembled WGS sequence"/>
</dbReference>
<sequence>MASPPTRLRTSAEQSDTDDMDDISVTSTDYGVNHEDQDKEWTVEALYAERDHPEIPGEKQYLISWEGFPMDQCTWEPVENLGPGLLTQWAEIQEEIAAGQREPFNVEIYNTAVREKDSRHERRNAKRKRLGLPLTLPLPVESPTESLTPTTQGDEMVLDDIPKESSNNDTSRQTPKANPQKIIKQKTFHGIPSKPAAAEVASGKNLNKTKRAPTHPIPSKPAQQPPKPRRAVSSDGKTGTTITGYQGTARKPIKDGGKASGQTSLGQTTSSSVSKPASSLPPKMTSSLANKFAGKRHTATRTRPQPQPTTQPIRKSNVFVGGKERKKRASLGDVMDDPSKTPRAFNSMRVINIAKKRGIERTDGAHLDIASIPPSFFLTNDQRSRQNPGQANPNSPTTTIANAPIVQSPTAISPKDMSATTPALKPKKSVRFTGAEDNTSEDTPMGDAMGDATDEGANPIVQSPMDIDHPLEAPQPDKAPPSRKLSLATYQEREQTQMVLRTTIFGKAGSEPIQVLFCGITRQTQPWLLAFMAQKTLHFDSICASYNFLTQSKDLSEEILSTGTIEAKSTEVSSSLRNVAEGLKRGSYGSHLVTKEFSILVYPSKCSHWDGLGINIGKSESDALLRFIIYKPSCDVKLYPPAVIPRAPTSLTHMEQESHDRILIKELSGLDFSLFLPQNPKEKDNQVFMLLFPKREEQVCNIVKLWLRSCQPSCQIFAQNTHGNPDSWAQFHKTVQAGAAGTIILHEDVSIAIRKLPRIFQLIDNKCCYTFWDLATGQYNPPRFPSSMYAPIEPGTLQMTRLFPQGRAFLITPSFALSDPVQLLNFLKWFKNYCCNPHYLIMACADFPNYLKKVTLEKEAERKRMCSEKRQHPHLEELLTESGLGKQQLEARFQAWEVLREIMRDFGDEQTGEDIRKVEWVTNFIDPNDEQSLVNYFCWWSVLKCDRFRKFTVLGSSDNKNRAAYRNIEIPVYTEETVSDPDAALALEDVSVATDDTSMVPTPHTPTPRPLPGTDSAAGLHRWLLDVFNRSCVSRGNWARLHSKPVSWLNVAMADHFGDPRCEYDTFNNWLGGTLRFSKVNTWYGLFYTIDQAWDPQTPSSSYKRHPWVGVLRPINPHFAPVRYAGVELFIWDMFARDRERSRGKGALLLDMQRRLIDLVKRDISQKDPNYFLGRVFVSSTTDLRYKPDDAPLAVTKRRIEEMITDGQVWLPPFGNLLPNRGWVRIPEDEWQIAVAPSKAQEPKPFPKNHSDKYKVERSIWHAPRPRVKPEKSACINQLYEAARSARVEDPSCQMMKYQYRSTLDWYHDMKVEGRDSSHVQVDSADKILAKLFQKK</sequence>
<feature type="compositionally biased region" description="Basic residues" evidence="2">
    <location>
        <begin position="121"/>
        <end position="130"/>
    </location>
</feature>
<feature type="compositionally biased region" description="Polar residues" evidence="2">
    <location>
        <begin position="379"/>
        <end position="411"/>
    </location>
</feature>
<accession>A0AAX6MS62</accession>
<comment type="caution">
    <text evidence="4">The sequence shown here is derived from an EMBL/GenBank/DDBJ whole genome shotgun (WGS) entry which is preliminary data.</text>
</comment>
<organism evidence="4 5">
    <name type="scientific">Daldinia eschscholtzii</name>
    <dbReference type="NCBI Taxonomy" id="292717"/>
    <lineage>
        <taxon>Eukaryota</taxon>
        <taxon>Fungi</taxon>
        <taxon>Dikarya</taxon>
        <taxon>Ascomycota</taxon>
        <taxon>Pezizomycotina</taxon>
        <taxon>Sordariomycetes</taxon>
        <taxon>Xylariomycetidae</taxon>
        <taxon>Xylariales</taxon>
        <taxon>Hypoxylaceae</taxon>
        <taxon>Daldinia</taxon>
    </lineage>
</organism>
<feature type="region of interest" description="Disordered" evidence="2">
    <location>
        <begin position="1"/>
        <end position="33"/>
    </location>
</feature>
<proteinExistence type="predicted"/>
<evidence type="ECO:0000313" key="4">
    <source>
        <dbReference type="EMBL" id="KAK6955012.1"/>
    </source>
</evidence>
<dbReference type="PROSITE" id="PS50013">
    <property type="entry name" value="CHROMO_2"/>
    <property type="match status" value="1"/>
</dbReference>
<feature type="compositionally biased region" description="Pro residues" evidence="2">
    <location>
        <begin position="215"/>
        <end position="226"/>
    </location>
</feature>